<evidence type="ECO:0000313" key="2">
    <source>
        <dbReference type="EMBL" id="MTB73393.1"/>
    </source>
</evidence>
<dbReference type="EMBL" id="WLVL01000057">
    <property type="protein sequence ID" value="MTB73393.1"/>
    <property type="molecule type" value="Genomic_DNA"/>
</dbReference>
<dbReference type="RefSeq" id="WP_154594642.1">
    <property type="nucleotide sequence ID" value="NZ_WLVL01000057.1"/>
</dbReference>
<proteinExistence type="predicted"/>
<dbReference type="InterPro" id="IPR007391">
    <property type="entry name" value="Vancomycin_resist_VanW"/>
</dbReference>
<feature type="domain" description="YoaR-like putative peptidoglycan binding" evidence="1">
    <location>
        <begin position="124"/>
        <end position="186"/>
    </location>
</feature>
<sequence length="570" mass="60719">MAASPSGTRRSGTAVLVRLLVSLAVLLGLYAGLAAILTRQAPAGSRVGGVSIGGMDQATAQRTLTERLAPLTTKPITLRSGERSATIDPRAAGLSVDVPGSLTGLTRFSLDPRDVVAHLTGGSDRDVRVDVDEETLDAALDKARATLDVSATDGALSIAKGDIEAKDAVVGRRLDVARTRSQLLEQWPRTTTTDAVMQEQQPAIPQKAVDQAVATVARPVLAGPVTVTDGTHKGVLAPAQLASVIAFAPKDGTLAPQVDQDKLGRLLVGVAPGIETPPVNAGVRLVDGRPQTVPGRNGTEVPAEQLSTAVLGAVASPTRTATVKAQPVEPGISTEDVARWGIKEVISRYDADLPYNPNRTANIRLAAGAIDGTVIKPGETFSLNGIVGERTPAKGYRDALIIQGTRYVRDTGGGVSQVSTSVLNSAFFAGMELVEHRAHSFYITHYPEGREATVHWPDLDNKWRNDSPYAVLVHSWVEDGVLKFELWSTKRYDEVKSLKSPRRKVVPPRTIEDDSPTCQPQVPVPGFEVTITRQMIKGGQVVKTDGFDTHYDPQDKVRCTGPVKGQVKRT</sequence>
<dbReference type="PANTHER" id="PTHR35788:SF1">
    <property type="entry name" value="EXPORTED PROTEIN"/>
    <property type="match status" value="1"/>
</dbReference>
<organism evidence="2 3">
    <name type="scientific">Arsenicicoccus cauae</name>
    <dbReference type="NCBI Taxonomy" id="2663847"/>
    <lineage>
        <taxon>Bacteria</taxon>
        <taxon>Bacillati</taxon>
        <taxon>Actinomycetota</taxon>
        <taxon>Actinomycetes</taxon>
        <taxon>Micrococcales</taxon>
        <taxon>Intrasporangiaceae</taxon>
        <taxon>Arsenicicoccus</taxon>
    </lineage>
</organism>
<dbReference type="PANTHER" id="PTHR35788">
    <property type="entry name" value="EXPORTED PROTEIN-RELATED"/>
    <property type="match status" value="1"/>
</dbReference>
<evidence type="ECO:0000259" key="1">
    <source>
        <dbReference type="Pfam" id="PF12229"/>
    </source>
</evidence>
<dbReference type="InterPro" id="IPR052913">
    <property type="entry name" value="Glycopeptide_resist_protein"/>
</dbReference>
<protein>
    <recommendedName>
        <fullName evidence="1">YoaR-like putative peptidoglycan binding domain-containing protein</fullName>
    </recommendedName>
</protein>
<evidence type="ECO:0000313" key="3">
    <source>
        <dbReference type="Proteomes" id="UP000431092"/>
    </source>
</evidence>
<accession>A0A6I3IL50</accession>
<name>A0A6I3IL50_9MICO</name>
<gene>
    <name evidence="2" type="ORF">GGG17_15780</name>
</gene>
<keyword evidence="3" id="KW-1185">Reference proteome</keyword>
<reference evidence="2 3" key="1">
    <citation type="submission" date="2019-11" db="EMBL/GenBank/DDBJ databases">
        <title>Whole genome sequencing identifies a novel species of the genus Arsenicicoccus isolated from human blood.</title>
        <authorList>
            <person name="Jeong J.H."/>
            <person name="Kweon O.J."/>
            <person name="Kim H.R."/>
            <person name="Kim T.-H."/>
            <person name="Ha S.-M."/>
            <person name="Lee M.-K."/>
        </authorList>
    </citation>
    <scope>NUCLEOTIDE SEQUENCE [LARGE SCALE GENOMIC DNA]</scope>
    <source>
        <strain evidence="2 3">MKL-02</strain>
    </source>
</reference>
<comment type="caution">
    <text evidence="2">The sequence shown here is derived from an EMBL/GenBank/DDBJ whole genome shotgun (WGS) entry which is preliminary data.</text>
</comment>
<dbReference type="Proteomes" id="UP000431092">
    <property type="component" value="Unassembled WGS sequence"/>
</dbReference>
<dbReference type="Pfam" id="PF04294">
    <property type="entry name" value="VanW"/>
    <property type="match status" value="1"/>
</dbReference>
<dbReference type="AlphaFoldDB" id="A0A6I3IL50"/>
<dbReference type="InterPro" id="IPR022029">
    <property type="entry name" value="YoaR-like_PG-bd"/>
</dbReference>
<feature type="domain" description="YoaR-like putative peptidoglycan binding" evidence="1">
    <location>
        <begin position="243"/>
        <end position="315"/>
    </location>
</feature>
<dbReference type="Pfam" id="PF12229">
    <property type="entry name" value="PG_binding_4"/>
    <property type="match status" value="2"/>
</dbReference>